<comment type="caution">
    <text evidence="1">The sequence shown here is derived from an EMBL/GenBank/DDBJ whole genome shotgun (WGS) entry which is preliminary data.</text>
</comment>
<dbReference type="AlphaFoldDB" id="A0ABD1L5E4"/>
<evidence type="ECO:0000313" key="1">
    <source>
        <dbReference type="EMBL" id="KAL2318719.1"/>
    </source>
</evidence>
<accession>A0ABD1L5E4</accession>
<proteinExistence type="predicted"/>
<gene>
    <name evidence="1" type="ORF">Fmac_032595</name>
</gene>
<sequence>MRELEVVMPQTEIPEWFDFIGNGENPCFWVRGKVPALALALVFQDVMGWGREGRHQILQLQLVINGRCVSRKGYKFRIAEGHVLICDPRILFSEEEWLGLDALLEHDDWNVVNVSYQAPPPLILSQWGVYVYEEGANMKDVQFVCPDSKYLDMPPTAIVPTEEDPKQERKRLIENFCMDEVLEASVLEYMKVFEKHKVQKDMEEVYSKIAFWKKVSKQAKDELKSEGSDLEDKHSLLTTFLKNSYASTHEIFHDEIDDLPQQKEIMRKIFSDGVRDGLLETLAKFPSLNIFKAKSVALRKGNKVRWYYDKMPGVVKQYVGGIISGVLEAKLHFPDLKTSEILAPTYRMVGRNYAHDNLFRPPLVRFINEVKVDLGQQALSRYAYYDGVTDGLYEAQNSFPYLDIIETRNVAINKMGFWSVLDDEFVRLIRTFETMESYIQGVLGGLIEAKRSFPDLNIKKTLSRVLLRMVNFNVSTVEDVPDNFLGKDFTLLEELKDEEKESMDIIREASSSTYGHQGSEEEQGNDPQQEKTLREIFFEGITDALVQARINFPFLDINKTRSAALNANIYGHRAVWSLPEEGGGNPHLPIAKKIYIEGVVNGLLEAKLSFPNLNISETLNTLRSRKLKTSFVTELDWNKVIHPPPGSHDPPFSKLEGESKFPFNLVEDKLLEYKDVAPNVDIDPGTSSGKNQYDESIQEFNTQSDEFVSTKLDCASGTRILTDNGCKCETKYGKVSTVLKGRDEELGKLYHDRIESFQKSEEFHDLMIATYLNGLRDGLVEAQAILLAQDVGTNSGD</sequence>
<protein>
    <submittedName>
        <fullName evidence="1">Uncharacterized protein</fullName>
    </submittedName>
</protein>
<dbReference type="EMBL" id="JBGMDY010000011">
    <property type="protein sequence ID" value="KAL2318719.1"/>
    <property type="molecule type" value="Genomic_DNA"/>
</dbReference>
<keyword evidence="2" id="KW-1185">Reference proteome</keyword>
<name>A0ABD1L5E4_9FABA</name>
<organism evidence="1 2">
    <name type="scientific">Flemingia macrophylla</name>
    <dbReference type="NCBI Taxonomy" id="520843"/>
    <lineage>
        <taxon>Eukaryota</taxon>
        <taxon>Viridiplantae</taxon>
        <taxon>Streptophyta</taxon>
        <taxon>Embryophyta</taxon>
        <taxon>Tracheophyta</taxon>
        <taxon>Spermatophyta</taxon>
        <taxon>Magnoliopsida</taxon>
        <taxon>eudicotyledons</taxon>
        <taxon>Gunneridae</taxon>
        <taxon>Pentapetalae</taxon>
        <taxon>rosids</taxon>
        <taxon>fabids</taxon>
        <taxon>Fabales</taxon>
        <taxon>Fabaceae</taxon>
        <taxon>Papilionoideae</taxon>
        <taxon>50 kb inversion clade</taxon>
        <taxon>NPAAA clade</taxon>
        <taxon>indigoferoid/millettioid clade</taxon>
        <taxon>Phaseoleae</taxon>
        <taxon>Flemingia</taxon>
    </lineage>
</organism>
<reference evidence="1 2" key="1">
    <citation type="submission" date="2024-08" db="EMBL/GenBank/DDBJ databases">
        <title>Insights into the chromosomal genome structure of Flemingia macrophylla.</title>
        <authorList>
            <person name="Ding Y."/>
            <person name="Zhao Y."/>
            <person name="Bi W."/>
            <person name="Wu M."/>
            <person name="Zhao G."/>
            <person name="Gong Y."/>
            <person name="Li W."/>
            <person name="Zhang P."/>
        </authorList>
    </citation>
    <scope>NUCLEOTIDE SEQUENCE [LARGE SCALE GENOMIC DNA]</scope>
    <source>
        <strain evidence="1">DYQJB</strain>
        <tissue evidence="1">Leaf</tissue>
    </source>
</reference>
<dbReference type="Proteomes" id="UP001603857">
    <property type="component" value="Unassembled WGS sequence"/>
</dbReference>
<evidence type="ECO:0000313" key="2">
    <source>
        <dbReference type="Proteomes" id="UP001603857"/>
    </source>
</evidence>